<evidence type="ECO:0000313" key="2">
    <source>
        <dbReference type="Proteomes" id="UP001056635"/>
    </source>
</evidence>
<gene>
    <name evidence="1" type="ORF">K6958_19465</name>
</gene>
<dbReference type="Gene3D" id="3.40.50.1820">
    <property type="entry name" value="alpha/beta hydrolase"/>
    <property type="match status" value="1"/>
</dbReference>
<keyword evidence="2" id="KW-1185">Reference proteome</keyword>
<dbReference type="InterPro" id="IPR011049">
    <property type="entry name" value="Serralysin-like_metalloprot_C"/>
</dbReference>
<dbReference type="InterPro" id="IPR029058">
    <property type="entry name" value="AB_hydrolase_fold"/>
</dbReference>
<dbReference type="Proteomes" id="UP001056635">
    <property type="component" value="Chromosome"/>
</dbReference>
<protein>
    <submittedName>
        <fullName evidence="1">Lipase</fullName>
    </submittedName>
</protein>
<accession>A0ABY4R789</accession>
<organism evidence="1 2">
    <name type="scientific">Mixta hanseatica</name>
    <dbReference type="NCBI Taxonomy" id="2872648"/>
    <lineage>
        <taxon>Bacteria</taxon>
        <taxon>Pseudomonadati</taxon>
        <taxon>Pseudomonadota</taxon>
        <taxon>Gammaproteobacteria</taxon>
        <taxon>Enterobacterales</taxon>
        <taxon>Erwiniaceae</taxon>
        <taxon>Mixta</taxon>
    </lineage>
</organism>
<reference evidence="1" key="1">
    <citation type="submission" date="2021-09" db="EMBL/GenBank/DDBJ databases">
        <title>First case of bloodstream infection caused by Mixta hanseatica sp. nov., a member of the Erwiniaceae family.</title>
        <authorList>
            <person name="Both A."/>
            <person name="Huang J."/>
            <person name="Wenzel P."/>
            <person name="Aepfelbacher M."/>
            <person name="Rohde H."/>
            <person name="Christner M."/>
            <person name="Hentschke M."/>
        </authorList>
    </citation>
    <scope>NUCLEOTIDE SEQUENCE</scope>
    <source>
        <strain evidence="1">X22927</strain>
    </source>
</reference>
<dbReference type="SUPFAM" id="SSF51120">
    <property type="entry name" value="beta-Roll"/>
    <property type="match status" value="1"/>
</dbReference>
<evidence type="ECO:0000313" key="1">
    <source>
        <dbReference type="EMBL" id="UQY43979.1"/>
    </source>
</evidence>
<dbReference type="SUPFAM" id="SSF53474">
    <property type="entry name" value="alpha/beta-Hydrolases"/>
    <property type="match status" value="1"/>
</dbReference>
<name>A0ABY4R789_9GAMM</name>
<dbReference type="RefSeq" id="WP_249892624.1">
    <property type="nucleotide sequence ID" value="NZ_CP082904.1"/>
</dbReference>
<dbReference type="Gene3D" id="2.150.10.10">
    <property type="entry name" value="Serralysin-like metalloprotease, C-terminal"/>
    <property type="match status" value="1"/>
</dbReference>
<proteinExistence type="predicted"/>
<sequence length="405" mass="43751">MSIFSYRDFDEKTLMEDTLVMLKYINETCGGVESGFQQAAEESGWKVLNGNDIGFSGLSGSHDEFYGEVLALLTSQVNIMGKYDEGGKLTGVGIYFWGTGAAADDEFGWLHMIGDGLADIAVALGESGISNGYILTAFDNLLTRVAEFAQENGLTGRDVLISGHSMGGMGVNSMASASSQGAWGGFYEDSAYIATASPTQNQLDDKVLNLGLENDPVYRVLEGDNITNDTLIAHDKPLDTCANNLVAFNDFYTSNPLLSLLNIASWANGHGMDWYINAFEKLLNSAFYEMTNLNSTIITAQLSDEMRETTWVEDLNYNALAHTGPTFILGSDKADLIAGGRGIDYLEGFGGDDIFRDAGGFNIIRGGEGQDQFDLQGEISKTSIARRAALPLLKEPTAASRCCRM</sequence>
<dbReference type="EMBL" id="CP082904">
    <property type="protein sequence ID" value="UQY43979.1"/>
    <property type="molecule type" value="Genomic_DNA"/>
</dbReference>